<dbReference type="GO" id="GO:0050661">
    <property type="term" value="F:NADP binding"/>
    <property type="evidence" value="ECO:0007669"/>
    <property type="project" value="InterPro"/>
</dbReference>
<organism evidence="8 9">
    <name type="scientific">Eiseniibacteriota bacterium</name>
    <dbReference type="NCBI Taxonomy" id="2212470"/>
    <lineage>
        <taxon>Bacteria</taxon>
        <taxon>Candidatus Eiseniibacteriota</taxon>
    </lineage>
</organism>
<feature type="compositionally biased region" description="Polar residues" evidence="6">
    <location>
        <begin position="1"/>
        <end position="15"/>
    </location>
</feature>
<dbReference type="PANTHER" id="PTHR23429:SF0">
    <property type="entry name" value="GLUCOSE-6-PHOSPHATE 1-DEHYDROGENASE"/>
    <property type="match status" value="1"/>
</dbReference>
<evidence type="ECO:0000259" key="7">
    <source>
        <dbReference type="Pfam" id="PF00479"/>
    </source>
</evidence>
<evidence type="ECO:0000256" key="3">
    <source>
        <dbReference type="ARBA" id="ARBA00022857"/>
    </source>
</evidence>
<evidence type="ECO:0000256" key="2">
    <source>
        <dbReference type="ARBA" id="ARBA00022526"/>
    </source>
</evidence>
<feature type="region of interest" description="Disordered" evidence="6">
    <location>
        <begin position="1"/>
        <end position="23"/>
    </location>
</feature>
<comment type="caution">
    <text evidence="8">The sequence shown here is derived from an EMBL/GenBank/DDBJ whole genome shotgun (WGS) entry which is preliminary data.</text>
</comment>
<name>A0A956RQ78_UNCEI</name>
<evidence type="ECO:0000313" key="8">
    <source>
        <dbReference type="EMBL" id="MCA9727349.1"/>
    </source>
</evidence>
<reference evidence="8" key="1">
    <citation type="submission" date="2020-04" db="EMBL/GenBank/DDBJ databases">
        <authorList>
            <person name="Zhang T."/>
        </authorList>
    </citation>
    <scope>NUCLEOTIDE SEQUENCE</scope>
    <source>
        <strain evidence="8">HKST-UBA01</strain>
    </source>
</reference>
<gene>
    <name evidence="8" type="ORF">KC729_06675</name>
</gene>
<evidence type="ECO:0000256" key="5">
    <source>
        <dbReference type="ARBA" id="ARBA00023277"/>
    </source>
</evidence>
<dbReference type="InterPro" id="IPR001282">
    <property type="entry name" value="G6P_DH"/>
</dbReference>
<evidence type="ECO:0000313" key="9">
    <source>
        <dbReference type="Proteomes" id="UP000697710"/>
    </source>
</evidence>
<keyword evidence="5" id="KW-0119">Carbohydrate metabolism</keyword>
<keyword evidence="4" id="KW-0560">Oxidoreductase</keyword>
<feature type="domain" description="Glucose-6-phosphate dehydrogenase NAD-binding" evidence="7">
    <location>
        <begin position="31"/>
        <end position="183"/>
    </location>
</feature>
<dbReference type="SUPFAM" id="SSF51735">
    <property type="entry name" value="NAD(P)-binding Rossmann-fold domains"/>
    <property type="match status" value="1"/>
</dbReference>
<dbReference type="GO" id="GO:0004345">
    <property type="term" value="F:glucose-6-phosphate dehydrogenase activity"/>
    <property type="evidence" value="ECO:0007669"/>
    <property type="project" value="TreeGrafter"/>
</dbReference>
<sequence>MTDRSNTSKASAQNETESRRKARPADPCAMVIFGAAGDLTKRLLVPALYNLSRTGVLPDSFTLVGVDLADGSTESWRDHLHDMLESFLDDADAEFDIDRIDPEVWQRLAAGMRYLQGDLTDAGAYAKIRDTLQDVEKSTQGNVIFYLAVADRFFGTVIDHLGEAGLTDETGREGWRRVIIEKP</sequence>
<keyword evidence="3" id="KW-0521">NADP</keyword>
<feature type="non-terminal residue" evidence="8">
    <location>
        <position position="183"/>
    </location>
</feature>
<accession>A0A956RQ78</accession>
<dbReference type="EMBL" id="JAGQHR010000150">
    <property type="protein sequence ID" value="MCA9727349.1"/>
    <property type="molecule type" value="Genomic_DNA"/>
</dbReference>
<keyword evidence="2" id="KW-0313">Glucose metabolism</keyword>
<evidence type="ECO:0000256" key="4">
    <source>
        <dbReference type="ARBA" id="ARBA00023002"/>
    </source>
</evidence>
<evidence type="ECO:0000256" key="1">
    <source>
        <dbReference type="ARBA" id="ARBA00004937"/>
    </source>
</evidence>
<reference evidence="8" key="2">
    <citation type="journal article" date="2021" name="Microbiome">
        <title>Successional dynamics and alternative stable states in a saline activated sludge microbial community over 9 years.</title>
        <authorList>
            <person name="Wang Y."/>
            <person name="Ye J."/>
            <person name="Ju F."/>
            <person name="Liu L."/>
            <person name="Boyd J.A."/>
            <person name="Deng Y."/>
            <person name="Parks D.H."/>
            <person name="Jiang X."/>
            <person name="Yin X."/>
            <person name="Woodcroft B.J."/>
            <person name="Tyson G.W."/>
            <person name="Hugenholtz P."/>
            <person name="Polz M.F."/>
            <person name="Zhang T."/>
        </authorList>
    </citation>
    <scope>NUCLEOTIDE SEQUENCE</scope>
    <source>
        <strain evidence="8">HKST-UBA01</strain>
    </source>
</reference>
<dbReference type="AlphaFoldDB" id="A0A956RQ78"/>
<evidence type="ECO:0000256" key="6">
    <source>
        <dbReference type="SAM" id="MobiDB-lite"/>
    </source>
</evidence>
<dbReference type="InterPro" id="IPR022674">
    <property type="entry name" value="G6P_DH_NAD-bd"/>
</dbReference>
<dbReference type="InterPro" id="IPR036291">
    <property type="entry name" value="NAD(P)-bd_dom_sf"/>
</dbReference>
<dbReference type="PANTHER" id="PTHR23429">
    <property type="entry name" value="GLUCOSE-6-PHOSPHATE 1-DEHYDROGENASE G6PD"/>
    <property type="match status" value="1"/>
</dbReference>
<dbReference type="Gene3D" id="3.40.50.720">
    <property type="entry name" value="NAD(P)-binding Rossmann-like Domain"/>
    <property type="match status" value="1"/>
</dbReference>
<dbReference type="GO" id="GO:0005829">
    <property type="term" value="C:cytosol"/>
    <property type="evidence" value="ECO:0007669"/>
    <property type="project" value="TreeGrafter"/>
</dbReference>
<comment type="pathway">
    <text evidence="1">Carbohydrate degradation; pentose phosphate pathway; D-ribulose 5-phosphate from D-glucose 6-phosphate (oxidative stage): step 1/3.</text>
</comment>
<protein>
    <submittedName>
        <fullName evidence="8">Glucose-6-phosphate dehydrogenase</fullName>
    </submittedName>
</protein>
<proteinExistence type="predicted"/>
<dbReference type="Proteomes" id="UP000697710">
    <property type="component" value="Unassembled WGS sequence"/>
</dbReference>
<dbReference type="GO" id="GO:0009051">
    <property type="term" value="P:pentose-phosphate shunt, oxidative branch"/>
    <property type="evidence" value="ECO:0007669"/>
    <property type="project" value="TreeGrafter"/>
</dbReference>
<dbReference type="GO" id="GO:0006006">
    <property type="term" value="P:glucose metabolic process"/>
    <property type="evidence" value="ECO:0007669"/>
    <property type="project" value="UniProtKB-KW"/>
</dbReference>
<dbReference type="Pfam" id="PF00479">
    <property type="entry name" value="G6PD_N"/>
    <property type="match status" value="1"/>
</dbReference>